<keyword evidence="2" id="KW-1185">Reference proteome</keyword>
<evidence type="ECO:0000313" key="2">
    <source>
        <dbReference type="Proteomes" id="UP000190648"/>
    </source>
</evidence>
<evidence type="ECO:0000313" key="1">
    <source>
        <dbReference type="EMBL" id="OPJ76116.1"/>
    </source>
</evidence>
<reference evidence="1 2" key="1">
    <citation type="submission" date="2016-02" db="EMBL/GenBank/DDBJ databases">
        <title>Band-tailed pigeon sequencing and assembly.</title>
        <authorList>
            <person name="Soares A.E."/>
            <person name="Novak B.J."/>
            <person name="Rice E.S."/>
            <person name="O'Connell B."/>
            <person name="Chang D."/>
            <person name="Weber S."/>
            <person name="Shapiro B."/>
        </authorList>
    </citation>
    <scope>NUCLEOTIDE SEQUENCE [LARGE SCALE GENOMIC DNA]</scope>
    <source>
        <strain evidence="1">BTP2013</strain>
        <tissue evidence="1">Blood</tissue>
    </source>
</reference>
<comment type="caution">
    <text evidence="1">The sequence shown here is derived from an EMBL/GenBank/DDBJ whole genome shotgun (WGS) entry which is preliminary data.</text>
</comment>
<accession>A0A1V4JV85</accession>
<sequence length="84" mass="9530">MSESKDTGCSGACRNPGVTHQEVSWSSPVLLWLLCSLNHYLELQYQYFYSNPMCFSYHLGCTLTAVQLYRTPPVTTSLFLNLES</sequence>
<dbReference type="AlphaFoldDB" id="A0A1V4JV85"/>
<dbReference type="EMBL" id="LSYS01006073">
    <property type="protein sequence ID" value="OPJ76116.1"/>
    <property type="molecule type" value="Genomic_DNA"/>
</dbReference>
<dbReference type="Proteomes" id="UP000190648">
    <property type="component" value="Unassembled WGS sequence"/>
</dbReference>
<name>A0A1V4JV85_PATFA</name>
<protein>
    <submittedName>
        <fullName evidence="1">Uncharacterized protein</fullName>
    </submittedName>
</protein>
<proteinExistence type="predicted"/>
<gene>
    <name evidence="1" type="ORF">AV530_015419</name>
</gene>
<organism evidence="1 2">
    <name type="scientific">Patagioenas fasciata monilis</name>
    <dbReference type="NCBI Taxonomy" id="372326"/>
    <lineage>
        <taxon>Eukaryota</taxon>
        <taxon>Metazoa</taxon>
        <taxon>Chordata</taxon>
        <taxon>Craniata</taxon>
        <taxon>Vertebrata</taxon>
        <taxon>Euteleostomi</taxon>
        <taxon>Archelosauria</taxon>
        <taxon>Archosauria</taxon>
        <taxon>Dinosauria</taxon>
        <taxon>Saurischia</taxon>
        <taxon>Theropoda</taxon>
        <taxon>Coelurosauria</taxon>
        <taxon>Aves</taxon>
        <taxon>Neognathae</taxon>
        <taxon>Neoaves</taxon>
        <taxon>Columbimorphae</taxon>
        <taxon>Columbiformes</taxon>
        <taxon>Columbidae</taxon>
        <taxon>Patagioenas</taxon>
    </lineage>
</organism>